<dbReference type="Proteomes" id="UP000260793">
    <property type="component" value="Unassembled WGS sequence"/>
</dbReference>
<gene>
    <name evidence="1" type="ORF">DXD17_06835</name>
</gene>
<reference evidence="1 2" key="1">
    <citation type="submission" date="2018-08" db="EMBL/GenBank/DDBJ databases">
        <title>A genome reference for cultivated species of the human gut microbiota.</title>
        <authorList>
            <person name="Zou Y."/>
            <person name="Xue W."/>
            <person name="Luo G."/>
        </authorList>
    </citation>
    <scope>NUCLEOTIDE SEQUENCE [LARGE SCALE GENOMIC DNA]</scope>
    <source>
        <strain evidence="1 2">TF11-7</strain>
    </source>
</reference>
<protein>
    <submittedName>
        <fullName evidence="1">Uncharacterized protein</fullName>
    </submittedName>
</protein>
<comment type="caution">
    <text evidence="1">The sequence shown here is derived from an EMBL/GenBank/DDBJ whole genome shotgun (WGS) entry which is preliminary data.</text>
</comment>
<dbReference type="EMBL" id="QSQN01000015">
    <property type="protein sequence ID" value="RGK40194.1"/>
    <property type="molecule type" value="Genomic_DNA"/>
</dbReference>
<sequence length="149" mass="17588">MLMAGQKKGIRKGVIFDYDRVEICSCWGKISRQQEVLLTEERPYPHLLLHRSAGPALPQPVDNLLRNVETLVQRHSCLRSEDTLQRLLEKVNRVPLHEDFHFRVTNGQRAEVKRVCTAREYLCFPRPLRHKEVFFFTSVSFQQLQIYIQ</sequence>
<dbReference type="AlphaFoldDB" id="A0A3E4LS67"/>
<evidence type="ECO:0000313" key="1">
    <source>
        <dbReference type="EMBL" id="RGK40194.1"/>
    </source>
</evidence>
<accession>A0A3E4LS67</accession>
<organism evidence="1 2">
    <name type="scientific">[Ruminococcus] lactaris</name>
    <dbReference type="NCBI Taxonomy" id="46228"/>
    <lineage>
        <taxon>Bacteria</taxon>
        <taxon>Bacillati</taxon>
        <taxon>Bacillota</taxon>
        <taxon>Clostridia</taxon>
        <taxon>Lachnospirales</taxon>
        <taxon>Lachnospiraceae</taxon>
        <taxon>Mediterraneibacter</taxon>
    </lineage>
</organism>
<evidence type="ECO:0000313" key="2">
    <source>
        <dbReference type="Proteomes" id="UP000260793"/>
    </source>
</evidence>
<proteinExistence type="predicted"/>
<name>A0A3E4LS67_9FIRM</name>